<feature type="signal peptide" evidence="1">
    <location>
        <begin position="1"/>
        <end position="25"/>
    </location>
</feature>
<organism evidence="2 3">
    <name type="scientific">Asanoa siamensis</name>
    <dbReference type="NCBI Taxonomy" id="926357"/>
    <lineage>
        <taxon>Bacteria</taxon>
        <taxon>Bacillati</taxon>
        <taxon>Actinomycetota</taxon>
        <taxon>Actinomycetes</taxon>
        <taxon>Micromonosporales</taxon>
        <taxon>Micromonosporaceae</taxon>
        <taxon>Asanoa</taxon>
    </lineage>
</organism>
<evidence type="ECO:0000313" key="3">
    <source>
        <dbReference type="Proteomes" id="UP000604117"/>
    </source>
</evidence>
<evidence type="ECO:0000313" key="2">
    <source>
        <dbReference type="EMBL" id="GIF76984.1"/>
    </source>
</evidence>
<proteinExistence type="predicted"/>
<comment type="caution">
    <text evidence="2">The sequence shown here is derived from an EMBL/GenBank/DDBJ whole genome shotgun (WGS) entry which is preliminary data.</text>
</comment>
<dbReference type="PROSITE" id="PS51257">
    <property type="entry name" value="PROKAR_LIPOPROTEIN"/>
    <property type="match status" value="1"/>
</dbReference>
<dbReference type="EMBL" id="BONE01000075">
    <property type="protein sequence ID" value="GIF76984.1"/>
    <property type="molecule type" value="Genomic_DNA"/>
</dbReference>
<name>A0ABQ4D0B8_9ACTN</name>
<accession>A0ABQ4D0B8</accession>
<keyword evidence="1" id="KW-0732">Signal</keyword>
<gene>
    <name evidence="2" type="ORF">Asi02nite_65020</name>
</gene>
<feature type="chain" id="PRO_5047007667" evidence="1">
    <location>
        <begin position="26"/>
        <end position="145"/>
    </location>
</feature>
<protein>
    <submittedName>
        <fullName evidence="2">Uncharacterized protein</fullName>
    </submittedName>
</protein>
<dbReference type="Proteomes" id="UP000604117">
    <property type="component" value="Unassembled WGS sequence"/>
</dbReference>
<sequence>MVMAGRVLIVMAVAAMSLSGCVAVAEPTQNASSSPLPLPAADSTNLAACRDAACEVEVQKEDEVHLDPGWRLSAIEVEYLSEEKITLWLKELEGPGGVVGGLDSDISGAEGHVSVTNGRPAQINGIELTMVTGTSARAILKMRPV</sequence>
<reference evidence="2 3" key="1">
    <citation type="submission" date="2021-01" db="EMBL/GenBank/DDBJ databases">
        <title>Whole genome shotgun sequence of Asanoa siamensis NBRC 107932.</title>
        <authorList>
            <person name="Komaki H."/>
            <person name="Tamura T."/>
        </authorList>
    </citation>
    <scope>NUCLEOTIDE SEQUENCE [LARGE SCALE GENOMIC DNA]</scope>
    <source>
        <strain evidence="2 3">NBRC 107932</strain>
    </source>
</reference>
<evidence type="ECO:0000256" key="1">
    <source>
        <dbReference type="SAM" id="SignalP"/>
    </source>
</evidence>
<keyword evidence="3" id="KW-1185">Reference proteome</keyword>